<keyword evidence="4" id="KW-0804">Transcription</keyword>
<dbReference type="AlphaFoldDB" id="A0A8H7UB08"/>
<dbReference type="Pfam" id="PF00319">
    <property type="entry name" value="SRF-TF"/>
    <property type="match status" value="1"/>
</dbReference>
<evidence type="ECO:0000313" key="9">
    <source>
        <dbReference type="EMBL" id="KAG2178941.1"/>
    </source>
</evidence>
<dbReference type="Proteomes" id="UP000654370">
    <property type="component" value="Unassembled WGS sequence"/>
</dbReference>
<dbReference type="InterPro" id="IPR036879">
    <property type="entry name" value="TF_MADSbox_sf"/>
</dbReference>
<feature type="compositionally biased region" description="Low complexity" evidence="7">
    <location>
        <begin position="215"/>
        <end position="236"/>
    </location>
</feature>
<evidence type="ECO:0000259" key="8">
    <source>
        <dbReference type="PROSITE" id="PS50066"/>
    </source>
</evidence>
<accession>A0A8H7UB08</accession>
<feature type="region of interest" description="Disordered" evidence="7">
    <location>
        <begin position="276"/>
        <end position="436"/>
    </location>
</feature>
<sequence length="436" mass="48847">MGRKKIKIQRITDERNRQVTFLKRKHGLMKKAYELSVLCDCEVALIIFTSNNKLVQYASTDIDKTLMKYTEVCTHANFAPTFSQEHLLAYMDFVLTIIPFSSLLNLMKARFVGADGRTDDEDASAELIESDVDVKVEQQMQSSSKNHYAHLPQTQTELPLNNQQQHPPTPPMSQNSSPMPHTMTNVMIMNGNRHPYASHPAMSMQPQSMPPPSYDMPYPHMQQYYPMPQQNENSSPQLPPPLVVQSQPAQQQYARSQYAHDPSMAIANNNGSPVPTAVYSDMSGKPMNANNKSPYMSANSQAHPTGRPQLRVQIPSDEKENAASISPPTVQSHNTNTAQDSSEQNPPSALPSQFAQNLPSPSTFYPEFYQQNELPSPINYGTPNSAKSFHWPSAPMPTQLREYRPSPLAKPETMSQKHALDISSEEMTGAKRNRMG</sequence>
<dbReference type="OrthoDB" id="1898716at2759"/>
<dbReference type="PANTHER" id="PTHR11945:SF534">
    <property type="entry name" value="MYOCYTE-SPECIFIC ENHANCER FACTOR 2"/>
    <property type="match status" value="1"/>
</dbReference>
<dbReference type="EMBL" id="JAEPQZ010000007">
    <property type="protein sequence ID" value="KAG2178941.1"/>
    <property type="molecule type" value="Genomic_DNA"/>
</dbReference>
<dbReference type="Gene3D" id="3.40.1810.10">
    <property type="entry name" value="Transcription factor, MADS-box"/>
    <property type="match status" value="1"/>
</dbReference>
<feature type="domain" description="MADS-box" evidence="8">
    <location>
        <begin position="1"/>
        <end position="61"/>
    </location>
</feature>
<dbReference type="PRINTS" id="PR00404">
    <property type="entry name" value="MADSDOMAIN"/>
</dbReference>
<dbReference type="GO" id="GO:0000981">
    <property type="term" value="F:DNA-binding transcription factor activity, RNA polymerase II-specific"/>
    <property type="evidence" value="ECO:0007669"/>
    <property type="project" value="TreeGrafter"/>
</dbReference>
<dbReference type="InterPro" id="IPR033896">
    <property type="entry name" value="MEF2-like_N"/>
</dbReference>
<dbReference type="PROSITE" id="PS00350">
    <property type="entry name" value="MADS_BOX_1"/>
    <property type="match status" value="1"/>
</dbReference>
<feature type="region of interest" description="Disordered" evidence="7">
    <location>
        <begin position="159"/>
        <end position="258"/>
    </location>
</feature>
<comment type="similarity">
    <text evidence="6">Belongs to the MEF2 family.</text>
</comment>
<dbReference type="GO" id="GO:0005634">
    <property type="term" value="C:nucleus"/>
    <property type="evidence" value="ECO:0007669"/>
    <property type="project" value="UniProtKB-SubCell"/>
</dbReference>
<keyword evidence="2" id="KW-0805">Transcription regulation</keyword>
<dbReference type="PANTHER" id="PTHR11945">
    <property type="entry name" value="MADS BOX PROTEIN"/>
    <property type="match status" value="1"/>
</dbReference>
<protein>
    <recommendedName>
        <fullName evidence="8">MADS-box domain-containing protein</fullName>
    </recommendedName>
</protein>
<evidence type="ECO:0000256" key="6">
    <source>
        <dbReference type="ARBA" id="ARBA00025805"/>
    </source>
</evidence>
<evidence type="ECO:0000256" key="3">
    <source>
        <dbReference type="ARBA" id="ARBA00023125"/>
    </source>
</evidence>
<dbReference type="GO" id="GO:0000978">
    <property type="term" value="F:RNA polymerase II cis-regulatory region sequence-specific DNA binding"/>
    <property type="evidence" value="ECO:0007669"/>
    <property type="project" value="TreeGrafter"/>
</dbReference>
<dbReference type="CDD" id="cd00265">
    <property type="entry name" value="MADS_MEF2_like"/>
    <property type="match status" value="1"/>
</dbReference>
<comment type="caution">
    <text evidence="9">The sequence shown here is derived from an EMBL/GenBank/DDBJ whole genome shotgun (WGS) entry which is preliminary data.</text>
</comment>
<keyword evidence="10" id="KW-1185">Reference proteome</keyword>
<dbReference type="InterPro" id="IPR002100">
    <property type="entry name" value="TF_MADSbox"/>
</dbReference>
<evidence type="ECO:0000256" key="2">
    <source>
        <dbReference type="ARBA" id="ARBA00023015"/>
    </source>
</evidence>
<feature type="compositionally biased region" description="Polar residues" evidence="7">
    <location>
        <begin position="288"/>
        <end position="303"/>
    </location>
</feature>
<dbReference type="GO" id="GO:0045944">
    <property type="term" value="P:positive regulation of transcription by RNA polymerase II"/>
    <property type="evidence" value="ECO:0007669"/>
    <property type="project" value="InterPro"/>
</dbReference>
<keyword evidence="5" id="KW-0539">Nucleus</keyword>
<comment type="subcellular location">
    <subcellularLocation>
        <location evidence="1">Nucleus</location>
    </subcellularLocation>
</comment>
<dbReference type="SMART" id="SM00432">
    <property type="entry name" value="MADS"/>
    <property type="match status" value="1"/>
</dbReference>
<gene>
    <name evidence="9" type="ORF">INT43_001788</name>
</gene>
<feature type="compositionally biased region" description="Low complexity" evidence="7">
    <location>
        <begin position="198"/>
        <end position="207"/>
    </location>
</feature>
<name>A0A8H7UB08_MORIS</name>
<dbReference type="SUPFAM" id="SSF55455">
    <property type="entry name" value="SRF-like"/>
    <property type="match status" value="1"/>
</dbReference>
<evidence type="ECO:0000313" key="10">
    <source>
        <dbReference type="Proteomes" id="UP000654370"/>
    </source>
</evidence>
<reference evidence="9" key="1">
    <citation type="submission" date="2020-12" db="EMBL/GenBank/DDBJ databases">
        <title>Metabolic potential, ecology and presence of endohyphal bacteria is reflected in genomic diversity of Mucoromycotina.</title>
        <authorList>
            <person name="Muszewska A."/>
            <person name="Okrasinska A."/>
            <person name="Steczkiewicz K."/>
            <person name="Drgas O."/>
            <person name="Orlowska M."/>
            <person name="Perlinska-Lenart U."/>
            <person name="Aleksandrzak-Piekarczyk T."/>
            <person name="Szatraj K."/>
            <person name="Zielenkiewicz U."/>
            <person name="Pilsyk S."/>
            <person name="Malc E."/>
            <person name="Mieczkowski P."/>
            <person name="Kruszewska J.S."/>
            <person name="Biernat P."/>
            <person name="Pawlowska J."/>
        </authorList>
    </citation>
    <scope>NUCLEOTIDE SEQUENCE</scope>
    <source>
        <strain evidence="9">WA0000067209</strain>
    </source>
</reference>
<evidence type="ECO:0000256" key="7">
    <source>
        <dbReference type="SAM" id="MobiDB-lite"/>
    </source>
</evidence>
<proteinExistence type="inferred from homology"/>
<feature type="compositionally biased region" description="Polar residues" evidence="7">
    <location>
        <begin position="159"/>
        <end position="187"/>
    </location>
</feature>
<feature type="compositionally biased region" description="Polar residues" evidence="7">
    <location>
        <begin position="323"/>
        <end position="387"/>
    </location>
</feature>
<organism evidence="9 10">
    <name type="scientific">Mortierella isabellina</name>
    <name type="common">Filamentous fungus</name>
    <name type="synonym">Umbelopsis isabellina</name>
    <dbReference type="NCBI Taxonomy" id="91625"/>
    <lineage>
        <taxon>Eukaryota</taxon>
        <taxon>Fungi</taxon>
        <taxon>Fungi incertae sedis</taxon>
        <taxon>Mucoromycota</taxon>
        <taxon>Mucoromycotina</taxon>
        <taxon>Umbelopsidomycetes</taxon>
        <taxon>Umbelopsidales</taxon>
        <taxon>Umbelopsidaceae</taxon>
        <taxon>Umbelopsis</taxon>
    </lineage>
</organism>
<evidence type="ECO:0000256" key="1">
    <source>
        <dbReference type="ARBA" id="ARBA00004123"/>
    </source>
</evidence>
<dbReference type="PROSITE" id="PS50066">
    <property type="entry name" value="MADS_BOX_2"/>
    <property type="match status" value="1"/>
</dbReference>
<keyword evidence="3" id="KW-0238">DNA-binding</keyword>
<dbReference type="GO" id="GO:0046983">
    <property type="term" value="F:protein dimerization activity"/>
    <property type="evidence" value="ECO:0007669"/>
    <property type="project" value="InterPro"/>
</dbReference>
<feature type="compositionally biased region" description="Low complexity" evidence="7">
    <location>
        <begin position="243"/>
        <end position="257"/>
    </location>
</feature>
<evidence type="ECO:0000256" key="5">
    <source>
        <dbReference type="ARBA" id="ARBA00023242"/>
    </source>
</evidence>
<evidence type="ECO:0000256" key="4">
    <source>
        <dbReference type="ARBA" id="ARBA00023163"/>
    </source>
</evidence>